<evidence type="ECO:0000313" key="2">
    <source>
        <dbReference type="EMBL" id="GMF63955.1"/>
    </source>
</evidence>
<dbReference type="SUPFAM" id="SSF53098">
    <property type="entry name" value="Ribonuclease H-like"/>
    <property type="match status" value="1"/>
</dbReference>
<sequence>MVCCTLTSYTWVRVMETANIYYVLKDHTTHFYELVVAGTADSRVVVDALLEWYCRFGLPPLWVSDNGTHFKNEVMSELCRRLRTQQTFTPIYSAWVNGSIEHVNRGILQVGRAIILSYKISHKDWVYLAPMCMVNLSRTAVPSLGNRVPIELFTGLQCPSPLSLATNGILPAGQTEAAASSTQ</sequence>
<dbReference type="EMBL" id="BSXT01007565">
    <property type="protein sequence ID" value="GMF63955.1"/>
    <property type="molecule type" value="Genomic_DNA"/>
</dbReference>
<dbReference type="Gene3D" id="3.30.420.10">
    <property type="entry name" value="Ribonuclease H-like superfamily/Ribonuclease H"/>
    <property type="match status" value="1"/>
</dbReference>
<accession>A0A9W6YGX4</accession>
<organism evidence="2 3">
    <name type="scientific">Phytophthora fragariaefolia</name>
    <dbReference type="NCBI Taxonomy" id="1490495"/>
    <lineage>
        <taxon>Eukaryota</taxon>
        <taxon>Sar</taxon>
        <taxon>Stramenopiles</taxon>
        <taxon>Oomycota</taxon>
        <taxon>Peronosporomycetes</taxon>
        <taxon>Peronosporales</taxon>
        <taxon>Peronosporaceae</taxon>
        <taxon>Phytophthora</taxon>
    </lineage>
</organism>
<dbReference type="GO" id="GO:0015074">
    <property type="term" value="P:DNA integration"/>
    <property type="evidence" value="ECO:0007669"/>
    <property type="project" value="InterPro"/>
</dbReference>
<keyword evidence="3" id="KW-1185">Reference proteome</keyword>
<feature type="domain" description="Integrase catalytic" evidence="1">
    <location>
        <begin position="1"/>
        <end position="157"/>
    </location>
</feature>
<dbReference type="GO" id="GO:0003676">
    <property type="term" value="F:nucleic acid binding"/>
    <property type="evidence" value="ECO:0007669"/>
    <property type="project" value="InterPro"/>
</dbReference>
<proteinExistence type="predicted"/>
<dbReference type="InterPro" id="IPR050951">
    <property type="entry name" value="Retrovirus_Pol_polyprotein"/>
</dbReference>
<reference evidence="2" key="1">
    <citation type="submission" date="2023-04" db="EMBL/GenBank/DDBJ databases">
        <title>Phytophthora fragariaefolia NBRC 109709.</title>
        <authorList>
            <person name="Ichikawa N."/>
            <person name="Sato H."/>
            <person name="Tonouchi N."/>
        </authorList>
    </citation>
    <scope>NUCLEOTIDE SEQUENCE</scope>
    <source>
        <strain evidence="2">NBRC 109709</strain>
    </source>
</reference>
<dbReference type="InterPro" id="IPR012337">
    <property type="entry name" value="RNaseH-like_sf"/>
</dbReference>
<dbReference type="PROSITE" id="PS50994">
    <property type="entry name" value="INTEGRASE"/>
    <property type="match status" value="1"/>
</dbReference>
<gene>
    <name evidence="2" type="ORF">Pfra01_002792100</name>
</gene>
<evidence type="ECO:0000313" key="3">
    <source>
        <dbReference type="Proteomes" id="UP001165121"/>
    </source>
</evidence>
<dbReference type="PANTHER" id="PTHR37984">
    <property type="entry name" value="PROTEIN CBG26694"/>
    <property type="match status" value="1"/>
</dbReference>
<name>A0A9W6YGX4_9STRA</name>
<dbReference type="Proteomes" id="UP001165121">
    <property type="component" value="Unassembled WGS sequence"/>
</dbReference>
<dbReference type="PANTHER" id="PTHR37984:SF5">
    <property type="entry name" value="PROTEIN NYNRIN-LIKE"/>
    <property type="match status" value="1"/>
</dbReference>
<comment type="caution">
    <text evidence="2">The sequence shown here is derived from an EMBL/GenBank/DDBJ whole genome shotgun (WGS) entry which is preliminary data.</text>
</comment>
<protein>
    <submittedName>
        <fullName evidence="2">Unnamed protein product</fullName>
    </submittedName>
</protein>
<dbReference type="InterPro" id="IPR001584">
    <property type="entry name" value="Integrase_cat-core"/>
</dbReference>
<dbReference type="OrthoDB" id="105595at2759"/>
<dbReference type="InterPro" id="IPR036397">
    <property type="entry name" value="RNaseH_sf"/>
</dbReference>
<evidence type="ECO:0000259" key="1">
    <source>
        <dbReference type="PROSITE" id="PS50994"/>
    </source>
</evidence>
<dbReference type="AlphaFoldDB" id="A0A9W6YGX4"/>